<organism evidence="6 7">
    <name type="scientific">Petrolisthes manimaculis</name>
    <dbReference type="NCBI Taxonomy" id="1843537"/>
    <lineage>
        <taxon>Eukaryota</taxon>
        <taxon>Metazoa</taxon>
        <taxon>Ecdysozoa</taxon>
        <taxon>Arthropoda</taxon>
        <taxon>Crustacea</taxon>
        <taxon>Multicrustacea</taxon>
        <taxon>Malacostraca</taxon>
        <taxon>Eumalacostraca</taxon>
        <taxon>Eucarida</taxon>
        <taxon>Decapoda</taxon>
        <taxon>Pleocyemata</taxon>
        <taxon>Anomura</taxon>
        <taxon>Galatheoidea</taxon>
        <taxon>Porcellanidae</taxon>
        <taxon>Petrolisthes</taxon>
    </lineage>
</organism>
<dbReference type="GO" id="GO:0005783">
    <property type="term" value="C:endoplasmic reticulum"/>
    <property type="evidence" value="ECO:0007669"/>
    <property type="project" value="UniProtKB-SubCell"/>
</dbReference>
<comment type="similarity">
    <text evidence="2 5">Belongs to the short-chain dehydrogenases/reductases (SDR) family.</text>
</comment>
<dbReference type="CDD" id="cd05356">
    <property type="entry name" value="17beta-HSD1_like_SDR_c"/>
    <property type="match status" value="1"/>
</dbReference>
<dbReference type="AlphaFoldDB" id="A0AAE1PC96"/>
<dbReference type="InterPro" id="IPR036291">
    <property type="entry name" value="NAD(P)-bd_dom_sf"/>
</dbReference>
<reference evidence="6" key="1">
    <citation type="submission" date="2023-11" db="EMBL/GenBank/DDBJ databases">
        <title>Genome assemblies of two species of porcelain crab, Petrolisthes cinctipes and Petrolisthes manimaculis (Anomura: Porcellanidae).</title>
        <authorList>
            <person name="Angst P."/>
        </authorList>
    </citation>
    <scope>NUCLEOTIDE SEQUENCE</scope>
    <source>
        <strain evidence="6">PB745_02</strain>
        <tissue evidence="6">Gill</tissue>
    </source>
</reference>
<evidence type="ECO:0000256" key="3">
    <source>
        <dbReference type="ARBA" id="ARBA00022857"/>
    </source>
</evidence>
<dbReference type="InterPro" id="IPR002347">
    <property type="entry name" value="SDR_fam"/>
</dbReference>
<dbReference type="SUPFAM" id="SSF51735">
    <property type="entry name" value="NAD(P)-binding Rossmann-fold domains"/>
    <property type="match status" value="1"/>
</dbReference>
<dbReference type="Gene3D" id="3.40.50.720">
    <property type="entry name" value="NAD(P)-binding Rossmann-like Domain"/>
    <property type="match status" value="1"/>
</dbReference>
<evidence type="ECO:0000256" key="5">
    <source>
        <dbReference type="RuleBase" id="RU000363"/>
    </source>
</evidence>
<evidence type="ECO:0000313" key="7">
    <source>
        <dbReference type="Proteomes" id="UP001292094"/>
    </source>
</evidence>
<dbReference type="PRINTS" id="PR00081">
    <property type="entry name" value="GDHRDH"/>
</dbReference>
<evidence type="ECO:0000256" key="1">
    <source>
        <dbReference type="ARBA" id="ARBA00004240"/>
    </source>
</evidence>
<dbReference type="PANTHER" id="PTHR43899">
    <property type="entry name" value="RH59310P"/>
    <property type="match status" value="1"/>
</dbReference>
<evidence type="ECO:0000256" key="2">
    <source>
        <dbReference type="ARBA" id="ARBA00006484"/>
    </source>
</evidence>
<evidence type="ECO:0000256" key="4">
    <source>
        <dbReference type="ARBA" id="ARBA00023002"/>
    </source>
</evidence>
<keyword evidence="4" id="KW-0560">Oxidoreductase</keyword>
<proteinExistence type="inferred from homology"/>
<protein>
    <submittedName>
        <fullName evidence="6">Uncharacterized protein</fullName>
    </submittedName>
</protein>
<comment type="subcellular location">
    <subcellularLocation>
        <location evidence="1">Endoplasmic reticulum</location>
    </subcellularLocation>
</comment>
<dbReference type="PROSITE" id="PS00061">
    <property type="entry name" value="ADH_SHORT"/>
    <property type="match status" value="1"/>
</dbReference>
<keyword evidence="3" id="KW-0521">NADP</keyword>
<comment type="caution">
    <text evidence="6">The sequence shown here is derived from an EMBL/GenBank/DDBJ whole genome shotgun (WGS) entry which is preliminary data.</text>
</comment>
<dbReference type="PRINTS" id="PR00080">
    <property type="entry name" value="SDRFAMILY"/>
</dbReference>
<evidence type="ECO:0000313" key="6">
    <source>
        <dbReference type="EMBL" id="KAK4305970.1"/>
    </source>
</evidence>
<dbReference type="Proteomes" id="UP001292094">
    <property type="component" value="Unassembled WGS sequence"/>
</dbReference>
<name>A0AAE1PC96_9EUCA</name>
<dbReference type="Pfam" id="PF00106">
    <property type="entry name" value="adh_short"/>
    <property type="match status" value="1"/>
</dbReference>
<gene>
    <name evidence="6" type="ORF">Pmani_022164</name>
</gene>
<dbReference type="GO" id="GO:0016491">
    <property type="term" value="F:oxidoreductase activity"/>
    <property type="evidence" value="ECO:0007669"/>
    <property type="project" value="UniProtKB-KW"/>
</dbReference>
<dbReference type="FunFam" id="3.40.50.720:FF:000137">
    <property type="entry name" value="Hydroxysteroid (17-beta) dehydrogenase 3"/>
    <property type="match status" value="1"/>
</dbReference>
<dbReference type="EMBL" id="JAWZYT010002204">
    <property type="protein sequence ID" value="KAK4305970.1"/>
    <property type="molecule type" value="Genomic_DNA"/>
</dbReference>
<keyword evidence="7" id="KW-1185">Reference proteome</keyword>
<accession>A0AAE1PC96</accession>
<sequence>MWEVVGKVAVVAVVGRLLWSLVKGLWGTFLASVVGFNINIKKTGQWAVVTGATDGIGKAFAFELARMGFKVVLVSRTPFKLQNVAAEIKSQYGTETRIIDVDFTRTDIYDRLEKEMAGLDVGVLVNNVGMSYDHPEFFIELPDCSRKCEHLINCNILSLTEMTRIVLPGMVERRRGLVINLSSLSSTIPAPLLTVYSATKSYVQSFSESIGVECRDKGVRVQCLLPGYVVSNMSKVRRPTLMAPSPTTYVSSVFRTSGVEDHTAAYFMHKIQLYFIELAKSYLPGFVLRNIIFNQFKSFRQRAHRKKQKDAKAE</sequence>
<dbReference type="InterPro" id="IPR020904">
    <property type="entry name" value="Sc_DH/Rdtase_CS"/>
</dbReference>
<dbReference type="PANTHER" id="PTHR43899:SF13">
    <property type="entry name" value="RH59310P"/>
    <property type="match status" value="1"/>
</dbReference>
<dbReference type="PIRSF" id="PIRSF000126">
    <property type="entry name" value="11-beta-HSD1"/>
    <property type="match status" value="1"/>
</dbReference>
<dbReference type="InterPro" id="IPR051019">
    <property type="entry name" value="VLCFA-Steroid_DH"/>
</dbReference>